<reference evidence="5 6" key="1">
    <citation type="submission" date="2015-04" db="EMBL/GenBank/DDBJ databases">
        <title>The draft genome sequence of Erythrobacr gangjinensis K7-2.</title>
        <authorList>
            <person name="Zhuang L."/>
            <person name="Liu Y."/>
            <person name="Shao Z."/>
        </authorList>
    </citation>
    <scope>NUCLEOTIDE SEQUENCE [LARGE SCALE GENOMIC DNA]</scope>
    <source>
        <strain evidence="5 6">K7-2</strain>
    </source>
</reference>
<dbReference type="EC" id="3.1.3.12" evidence="4"/>
<comment type="similarity">
    <text evidence="2 4">Belongs to the trehalose phosphatase family.</text>
</comment>
<evidence type="ECO:0000256" key="4">
    <source>
        <dbReference type="RuleBase" id="RU361117"/>
    </source>
</evidence>
<dbReference type="InterPro" id="IPR023214">
    <property type="entry name" value="HAD_sf"/>
</dbReference>
<dbReference type="RefSeq" id="WP_047005937.1">
    <property type="nucleotide sequence ID" value="NZ_CP018097.1"/>
</dbReference>
<evidence type="ECO:0000256" key="1">
    <source>
        <dbReference type="ARBA" id="ARBA00005199"/>
    </source>
</evidence>
<protein>
    <recommendedName>
        <fullName evidence="4">Trehalose 6-phosphate phosphatase</fullName>
        <ecNumber evidence="4">3.1.3.12</ecNumber>
    </recommendedName>
</protein>
<dbReference type="STRING" id="502682.BMF35_a2142"/>
<dbReference type="GO" id="GO:0004805">
    <property type="term" value="F:trehalose-phosphatase activity"/>
    <property type="evidence" value="ECO:0007669"/>
    <property type="project" value="UniProtKB-EC"/>
</dbReference>
<evidence type="ECO:0000256" key="2">
    <source>
        <dbReference type="ARBA" id="ARBA00008770"/>
    </source>
</evidence>
<dbReference type="AlphaFoldDB" id="A0A0G9MQS1"/>
<comment type="function">
    <text evidence="4">Removes the phosphate from trehalose 6-phosphate to produce free trehalose.</text>
</comment>
<sequence length="244" mass="25712">MAGRPNPPDFAELRADRALALFLDFDGTLVELAPTPDSIHVPPSLADSLHELSDRLDGRLALVSGRAIVDLESHLGSLKLAVSGSHGGDCRSAAGDNLGRVPEGLPPELLHKVRCFAGDHGFDLEDKPHGVALHYRANPSLEGRGLAFARQLAGENALDVKRGKCVIELVGKGANKGSALRAFMEADSFAGAMPVFVGDDLTDEDGMRAAKQHGGFGVLVGEREESVAEYGLATPAAVQHWLGL</sequence>
<gene>
    <name evidence="5" type="ORF">AAW01_03590</name>
</gene>
<dbReference type="InterPro" id="IPR044651">
    <property type="entry name" value="OTSB-like"/>
</dbReference>
<dbReference type="Proteomes" id="UP000053070">
    <property type="component" value="Unassembled WGS sequence"/>
</dbReference>
<organism evidence="5 6">
    <name type="scientific">Aurantiacibacter gangjinensis</name>
    <dbReference type="NCBI Taxonomy" id="502682"/>
    <lineage>
        <taxon>Bacteria</taxon>
        <taxon>Pseudomonadati</taxon>
        <taxon>Pseudomonadota</taxon>
        <taxon>Alphaproteobacteria</taxon>
        <taxon>Sphingomonadales</taxon>
        <taxon>Erythrobacteraceae</taxon>
        <taxon>Aurantiacibacter</taxon>
    </lineage>
</organism>
<name>A0A0G9MQS1_9SPHN</name>
<dbReference type="Gene3D" id="3.40.50.1000">
    <property type="entry name" value="HAD superfamily/HAD-like"/>
    <property type="match status" value="1"/>
</dbReference>
<comment type="caution">
    <text evidence="5">The sequence shown here is derived from an EMBL/GenBank/DDBJ whole genome shotgun (WGS) entry which is preliminary data.</text>
</comment>
<dbReference type="OrthoDB" id="9814913at2"/>
<comment type="catalytic activity">
    <reaction evidence="4">
        <text>alpha,alpha-trehalose 6-phosphate + H2O = alpha,alpha-trehalose + phosphate</text>
        <dbReference type="Rhea" id="RHEA:23420"/>
        <dbReference type="ChEBI" id="CHEBI:15377"/>
        <dbReference type="ChEBI" id="CHEBI:16551"/>
        <dbReference type="ChEBI" id="CHEBI:43474"/>
        <dbReference type="ChEBI" id="CHEBI:58429"/>
        <dbReference type="EC" id="3.1.3.12"/>
    </reaction>
</comment>
<comment type="cofactor">
    <cofactor evidence="4">
        <name>Mg(2+)</name>
        <dbReference type="ChEBI" id="CHEBI:18420"/>
    </cofactor>
</comment>
<keyword evidence="3 4" id="KW-0378">Hydrolase</keyword>
<dbReference type="InterPro" id="IPR003337">
    <property type="entry name" value="Trehalose_PPase"/>
</dbReference>
<dbReference type="KEGG" id="egn:BMF35_a2142"/>
<evidence type="ECO:0000313" key="6">
    <source>
        <dbReference type="Proteomes" id="UP000053070"/>
    </source>
</evidence>
<dbReference type="InterPro" id="IPR006379">
    <property type="entry name" value="HAD-SF_hydro_IIB"/>
</dbReference>
<dbReference type="Gene3D" id="3.30.70.1020">
    <property type="entry name" value="Trehalose-6-phosphate phosphatase related protein, domain 2"/>
    <property type="match status" value="1"/>
</dbReference>
<dbReference type="GO" id="GO:0046872">
    <property type="term" value="F:metal ion binding"/>
    <property type="evidence" value="ECO:0007669"/>
    <property type="project" value="UniProtKB-KW"/>
</dbReference>
<keyword evidence="6" id="KW-1185">Reference proteome</keyword>
<dbReference type="PANTHER" id="PTHR43768">
    <property type="entry name" value="TREHALOSE 6-PHOSPHATE PHOSPHATASE"/>
    <property type="match status" value="1"/>
</dbReference>
<dbReference type="PATRIC" id="fig|502682.8.peg.733"/>
<evidence type="ECO:0000313" key="5">
    <source>
        <dbReference type="EMBL" id="KLE33087.1"/>
    </source>
</evidence>
<dbReference type="NCBIfam" id="TIGR00685">
    <property type="entry name" value="T6PP"/>
    <property type="match status" value="1"/>
</dbReference>
<accession>A0A0G9MQS1</accession>
<dbReference type="GO" id="GO:0005992">
    <property type="term" value="P:trehalose biosynthetic process"/>
    <property type="evidence" value="ECO:0007669"/>
    <property type="project" value="UniProtKB-UniPathway"/>
</dbReference>
<dbReference type="UniPathway" id="UPA00299"/>
<keyword evidence="4" id="KW-0479">Metal-binding</keyword>
<evidence type="ECO:0000256" key="3">
    <source>
        <dbReference type="ARBA" id="ARBA00022801"/>
    </source>
</evidence>
<dbReference type="EMBL" id="LBHC01000001">
    <property type="protein sequence ID" value="KLE33087.1"/>
    <property type="molecule type" value="Genomic_DNA"/>
</dbReference>
<dbReference type="PANTHER" id="PTHR43768:SF3">
    <property type="entry name" value="TREHALOSE 6-PHOSPHATE PHOSPHATASE"/>
    <property type="match status" value="1"/>
</dbReference>
<proteinExistence type="inferred from homology"/>
<comment type="pathway">
    <text evidence="1 4">Glycan biosynthesis; trehalose biosynthesis.</text>
</comment>
<dbReference type="Pfam" id="PF02358">
    <property type="entry name" value="Trehalose_PPase"/>
    <property type="match status" value="1"/>
</dbReference>
<dbReference type="InterPro" id="IPR036412">
    <property type="entry name" value="HAD-like_sf"/>
</dbReference>
<keyword evidence="4" id="KW-0460">Magnesium</keyword>
<dbReference type="NCBIfam" id="TIGR01484">
    <property type="entry name" value="HAD-SF-IIB"/>
    <property type="match status" value="1"/>
</dbReference>
<dbReference type="SUPFAM" id="SSF56784">
    <property type="entry name" value="HAD-like"/>
    <property type="match status" value="1"/>
</dbReference>